<reference evidence="1 2" key="1">
    <citation type="submission" date="2024-06" db="EMBL/GenBank/DDBJ databases">
        <title>Genomics of switchgrass bacterial isolates.</title>
        <authorList>
            <person name="Shade A."/>
        </authorList>
    </citation>
    <scope>NUCLEOTIDE SEQUENCE [LARGE SCALE GENOMIC DNA]</scope>
    <source>
        <strain evidence="1 2">PvP084</strain>
    </source>
</reference>
<protein>
    <submittedName>
        <fullName evidence="1">Uncharacterized protein</fullName>
    </submittedName>
</protein>
<proteinExistence type="predicted"/>
<comment type="caution">
    <text evidence="1">The sequence shown here is derived from an EMBL/GenBank/DDBJ whole genome shotgun (WGS) entry which is preliminary data.</text>
</comment>
<dbReference type="RefSeq" id="WP_024827250.1">
    <property type="nucleotide sequence ID" value="NZ_CAJCKR010000030.1"/>
</dbReference>
<evidence type="ECO:0000313" key="1">
    <source>
        <dbReference type="EMBL" id="MET3869683.1"/>
    </source>
</evidence>
<sequence length="73" mass="7987">MQGFDEQLALEFVRGLVQSAVARGVDPAIRLDQFRALQQAVVALSRDPAVVRASEQLIRAIDCVLHELTAVKS</sequence>
<gene>
    <name evidence="1" type="ORF">ABIC20_007061</name>
</gene>
<evidence type="ECO:0000313" key="2">
    <source>
        <dbReference type="Proteomes" id="UP001549119"/>
    </source>
</evidence>
<dbReference type="Proteomes" id="UP001549119">
    <property type="component" value="Unassembled WGS sequence"/>
</dbReference>
<name>A0ABV2NT28_9HYPH</name>
<organism evidence="1 2">
    <name type="scientific">Methylobacterium radiotolerans</name>
    <dbReference type="NCBI Taxonomy" id="31998"/>
    <lineage>
        <taxon>Bacteria</taxon>
        <taxon>Pseudomonadati</taxon>
        <taxon>Pseudomonadota</taxon>
        <taxon>Alphaproteobacteria</taxon>
        <taxon>Hyphomicrobiales</taxon>
        <taxon>Methylobacteriaceae</taxon>
        <taxon>Methylobacterium</taxon>
    </lineage>
</organism>
<accession>A0ABV2NT28</accession>
<keyword evidence="2" id="KW-1185">Reference proteome</keyword>
<dbReference type="EMBL" id="JBEPNW010000003">
    <property type="protein sequence ID" value="MET3869683.1"/>
    <property type="molecule type" value="Genomic_DNA"/>
</dbReference>